<reference evidence="7 8" key="1">
    <citation type="journal article" date="2021" name="Elife">
        <title>Chloroplast acquisition without the gene transfer in kleptoplastic sea slugs, Plakobranchus ocellatus.</title>
        <authorList>
            <person name="Maeda T."/>
            <person name="Takahashi S."/>
            <person name="Yoshida T."/>
            <person name="Shimamura S."/>
            <person name="Takaki Y."/>
            <person name="Nagai Y."/>
            <person name="Toyoda A."/>
            <person name="Suzuki Y."/>
            <person name="Arimoto A."/>
            <person name="Ishii H."/>
            <person name="Satoh N."/>
            <person name="Nishiyama T."/>
            <person name="Hasebe M."/>
            <person name="Maruyama T."/>
            <person name="Minagawa J."/>
            <person name="Obokata J."/>
            <person name="Shigenobu S."/>
        </authorList>
    </citation>
    <scope>NUCLEOTIDE SEQUENCE [LARGE SCALE GENOMIC DNA]</scope>
</reference>
<evidence type="ECO:0000313" key="7">
    <source>
        <dbReference type="EMBL" id="GFS21162.1"/>
    </source>
</evidence>
<comment type="similarity">
    <text evidence="2">Belongs to the CD225/Dispanin family.</text>
</comment>
<evidence type="ECO:0000256" key="5">
    <source>
        <dbReference type="ARBA" id="ARBA00023136"/>
    </source>
</evidence>
<feature type="transmembrane region" description="Helical" evidence="6">
    <location>
        <begin position="60"/>
        <end position="79"/>
    </location>
</feature>
<dbReference type="EMBL" id="BMAT01003154">
    <property type="protein sequence ID" value="GFS21162.1"/>
    <property type="molecule type" value="Genomic_DNA"/>
</dbReference>
<gene>
    <name evidence="7" type="ORF">ElyMa_001588200</name>
</gene>
<comment type="subcellular location">
    <subcellularLocation>
        <location evidence="1">Membrane</location>
    </subcellularLocation>
</comment>
<evidence type="ECO:0000256" key="2">
    <source>
        <dbReference type="ARBA" id="ARBA00006843"/>
    </source>
</evidence>
<dbReference type="PANTHER" id="PTHR14948:SF25">
    <property type="entry name" value="DUF4190 DOMAIN-CONTAINING PROTEIN"/>
    <property type="match status" value="1"/>
</dbReference>
<proteinExistence type="inferred from homology"/>
<keyword evidence="8" id="KW-1185">Reference proteome</keyword>
<keyword evidence="4 6" id="KW-1133">Transmembrane helix</keyword>
<keyword evidence="3 6" id="KW-0812">Transmembrane</keyword>
<accession>A0AAV4JJG7</accession>
<keyword evidence="5 6" id="KW-0472">Membrane</keyword>
<dbReference type="AlphaFoldDB" id="A0AAV4JJG7"/>
<dbReference type="GO" id="GO:0016020">
    <property type="term" value="C:membrane"/>
    <property type="evidence" value="ECO:0007669"/>
    <property type="project" value="UniProtKB-SubCell"/>
</dbReference>
<dbReference type="Pfam" id="PF04505">
    <property type="entry name" value="CD225"/>
    <property type="match status" value="1"/>
</dbReference>
<dbReference type="Proteomes" id="UP000762676">
    <property type="component" value="Unassembled WGS sequence"/>
</dbReference>
<comment type="caution">
    <text evidence="7">The sequence shown here is derived from an EMBL/GenBank/DDBJ whole genome shotgun (WGS) entry which is preliminary data.</text>
</comment>
<evidence type="ECO:0000256" key="1">
    <source>
        <dbReference type="ARBA" id="ARBA00004370"/>
    </source>
</evidence>
<evidence type="ECO:0000256" key="4">
    <source>
        <dbReference type="ARBA" id="ARBA00022989"/>
    </source>
</evidence>
<organism evidence="7 8">
    <name type="scientific">Elysia marginata</name>
    <dbReference type="NCBI Taxonomy" id="1093978"/>
    <lineage>
        <taxon>Eukaryota</taxon>
        <taxon>Metazoa</taxon>
        <taxon>Spiralia</taxon>
        <taxon>Lophotrochozoa</taxon>
        <taxon>Mollusca</taxon>
        <taxon>Gastropoda</taxon>
        <taxon>Heterobranchia</taxon>
        <taxon>Euthyneura</taxon>
        <taxon>Panpulmonata</taxon>
        <taxon>Sacoglossa</taxon>
        <taxon>Placobranchoidea</taxon>
        <taxon>Plakobranchidae</taxon>
        <taxon>Elysia</taxon>
    </lineage>
</organism>
<dbReference type="InterPro" id="IPR051423">
    <property type="entry name" value="CD225/Dispanin"/>
</dbReference>
<evidence type="ECO:0000256" key="3">
    <source>
        <dbReference type="ARBA" id="ARBA00022692"/>
    </source>
</evidence>
<dbReference type="InterPro" id="IPR007593">
    <property type="entry name" value="CD225/Dispanin_fam"/>
</dbReference>
<sequence>MQTSHLILLSSVAQWLARRTSDLMAAGSLPTTTYDPQVQPAPATQPMTIDRDGDPVQDNFILSVASIFCCFILGIIATLKAQNSRDKLSSGDISGARRDSADARKLAISSIVCGCIIVVFVIFLPLILWLAGVIFIASR</sequence>
<evidence type="ECO:0000313" key="8">
    <source>
        <dbReference type="Proteomes" id="UP000762676"/>
    </source>
</evidence>
<name>A0AAV4JJG7_9GAST</name>
<dbReference type="PANTHER" id="PTHR14948">
    <property type="entry name" value="NG5"/>
    <property type="match status" value="1"/>
</dbReference>
<protein>
    <submittedName>
        <fullName evidence="7">Interferon-induced transmembrane protein</fullName>
    </submittedName>
</protein>
<evidence type="ECO:0000256" key="6">
    <source>
        <dbReference type="SAM" id="Phobius"/>
    </source>
</evidence>
<feature type="transmembrane region" description="Helical" evidence="6">
    <location>
        <begin position="106"/>
        <end position="137"/>
    </location>
</feature>